<feature type="coiled-coil region" evidence="2">
    <location>
        <begin position="104"/>
        <end position="131"/>
    </location>
</feature>
<dbReference type="InterPro" id="IPR040265">
    <property type="entry name" value="CHUP1/IPGA1-like"/>
</dbReference>
<keyword evidence="6" id="KW-1185">Reference proteome</keyword>
<organism evidence="5 6">
    <name type="scientific">Coptis chinensis</name>
    <dbReference type="NCBI Taxonomy" id="261450"/>
    <lineage>
        <taxon>Eukaryota</taxon>
        <taxon>Viridiplantae</taxon>
        <taxon>Streptophyta</taxon>
        <taxon>Embryophyta</taxon>
        <taxon>Tracheophyta</taxon>
        <taxon>Spermatophyta</taxon>
        <taxon>Magnoliopsida</taxon>
        <taxon>Ranunculales</taxon>
        <taxon>Ranunculaceae</taxon>
        <taxon>Coptidoideae</taxon>
        <taxon>Coptis</taxon>
    </lineage>
</organism>
<dbReference type="GO" id="GO:0055028">
    <property type="term" value="C:cortical microtubule"/>
    <property type="evidence" value="ECO:0007669"/>
    <property type="project" value="TreeGrafter"/>
</dbReference>
<dbReference type="PANTHER" id="PTHR31342">
    <property type="entry name" value="PROTEIN CHUP1, CHLOROPLASTIC"/>
    <property type="match status" value="1"/>
</dbReference>
<evidence type="ECO:0000256" key="1">
    <source>
        <dbReference type="ARBA" id="ARBA00023054"/>
    </source>
</evidence>
<feature type="transmembrane region" description="Helical" evidence="4">
    <location>
        <begin position="14"/>
        <end position="34"/>
    </location>
</feature>
<comment type="caution">
    <text evidence="5">The sequence shown here is derived from an EMBL/GenBank/DDBJ whole genome shotgun (WGS) entry which is preliminary data.</text>
</comment>
<evidence type="ECO:0000256" key="3">
    <source>
        <dbReference type="SAM" id="MobiDB-lite"/>
    </source>
</evidence>
<feature type="compositionally biased region" description="Basic and acidic residues" evidence="3">
    <location>
        <begin position="44"/>
        <end position="68"/>
    </location>
</feature>
<dbReference type="OrthoDB" id="687739at2759"/>
<sequence>MENSGRQSELMKPIILKAGIPLALSLAGFWYSMITSRKKLHVGRATEESHQVSRNDETEAQDDNRDHNSTQGLNSTSLACTEGGVHMGNIQTKDSYISLQIRYRPETEEEILSLMKQVKALQHKEQELERRFVSFCGLKEQELALTKLQNLLVLKQAHLDFLGMTIESREAERRKFELMVVEYLRVLKQLESARLDNGMLQKKAKKLLRVTRKYSNVVLRQASMLQAREAEISTSHEELQGKTQVIVELNDRIMVLEILVDKYQQEKKELAEKLELAETSASSVSKKESEDTGVYVHDQLITELEQLQKDRAAEAEELVYLRWINACFRHELTRNQEEEHEHEERDDSIVLEDEVKHGILRYDSDPSSTIADQDESRALIMTTSHKKPKKTLVWNPKFDKVIPMEGISSWESDEQAPVNIFEVLVTKMDSLMEDPPSVTSNSNGDATVSDLVPQYENISSVGVTSGSPVASSGPHLEEICFGPSANSSDFMVQTSVDMNLGPPVDIIDNGLLEVSSFKSLADLDMGLPLATDMDMGSLISPLDILVSSPPFDPKPVPMDFVFSSLGRPISSQGPKYVIPSQSILSPKTRKCPISKPKHRISKNSNLPKLAPLVYDPILRPL</sequence>
<keyword evidence="4" id="KW-0472">Membrane</keyword>
<dbReference type="Proteomes" id="UP000631114">
    <property type="component" value="Unassembled WGS sequence"/>
</dbReference>
<name>A0A835HNS4_9MAGN</name>
<evidence type="ECO:0000313" key="5">
    <source>
        <dbReference type="EMBL" id="KAF9602910.1"/>
    </source>
</evidence>
<feature type="region of interest" description="Disordered" evidence="3">
    <location>
        <begin position="43"/>
        <end position="78"/>
    </location>
</feature>
<evidence type="ECO:0000313" key="6">
    <source>
        <dbReference type="Proteomes" id="UP000631114"/>
    </source>
</evidence>
<dbReference type="EMBL" id="JADFTS010000006">
    <property type="protein sequence ID" value="KAF9602910.1"/>
    <property type="molecule type" value="Genomic_DNA"/>
</dbReference>
<proteinExistence type="predicted"/>
<reference evidence="5 6" key="1">
    <citation type="submission" date="2020-10" db="EMBL/GenBank/DDBJ databases">
        <title>The Coptis chinensis genome and diversification of protoberbering-type alkaloids.</title>
        <authorList>
            <person name="Wang B."/>
            <person name="Shu S."/>
            <person name="Song C."/>
            <person name="Liu Y."/>
        </authorList>
    </citation>
    <scope>NUCLEOTIDE SEQUENCE [LARGE SCALE GENOMIC DNA]</scope>
    <source>
        <strain evidence="5">HL-2020</strain>
        <tissue evidence="5">Leaf</tissue>
    </source>
</reference>
<feature type="coiled-coil region" evidence="2">
    <location>
        <begin position="246"/>
        <end position="317"/>
    </location>
</feature>
<protein>
    <submittedName>
        <fullName evidence="5">Uncharacterized protein</fullName>
    </submittedName>
</protein>
<dbReference type="GO" id="GO:0072699">
    <property type="term" value="P:protein localization to cortical microtubule cytoskeleton"/>
    <property type="evidence" value="ECO:0007669"/>
    <property type="project" value="TreeGrafter"/>
</dbReference>
<keyword evidence="4" id="KW-0812">Transmembrane</keyword>
<feature type="compositionally biased region" description="Polar residues" evidence="3">
    <location>
        <begin position="69"/>
        <end position="78"/>
    </location>
</feature>
<keyword evidence="4" id="KW-1133">Transmembrane helix</keyword>
<keyword evidence="1 2" id="KW-0175">Coiled coil</keyword>
<evidence type="ECO:0000256" key="4">
    <source>
        <dbReference type="SAM" id="Phobius"/>
    </source>
</evidence>
<dbReference type="AlphaFoldDB" id="A0A835HNS4"/>
<dbReference type="PANTHER" id="PTHR31342:SF10">
    <property type="entry name" value="CHUP1-LIKE PROTEIN"/>
    <property type="match status" value="1"/>
</dbReference>
<evidence type="ECO:0000256" key="2">
    <source>
        <dbReference type="SAM" id="Coils"/>
    </source>
</evidence>
<accession>A0A835HNS4</accession>
<gene>
    <name evidence="5" type="ORF">IFM89_032650</name>
</gene>